<reference evidence="1 2" key="1">
    <citation type="submission" date="2023-08" db="EMBL/GenBank/DDBJ databases">
        <title>A Necator americanus chromosomal reference genome.</title>
        <authorList>
            <person name="Ilik V."/>
            <person name="Petrzelkova K.J."/>
            <person name="Pardy F."/>
            <person name="Fuh T."/>
            <person name="Niatou-Singa F.S."/>
            <person name="Gouil Q."/>
            <person name="Baker L."/>
            <person name="Ritchie M.E."/>
            <person name="Jex A.R."/>
            <person name="Gazzola D."/>
            <person name="Li H."/>
            <person name="Toshio Fujiwara R."/>
            <person name="Zhan B."/>
            <person name="Aroian R.V."/>
            <person name="Pafco B."/>
            <person name="Schwarz E.M."/>
        </authorList>
    </citation>
    <scope>NUCLEOTIDE SEQUENCE [LARGE SCALE GENOMIC DNA]</scope>
    <source>
        <strain evidence="1 2">Aroian</strain>
        <tissue evidence="1">Whole animal</tissue>
    </source>
</reference>
<dbReference type="Pfam" id="PF17641">
    <property type="entry name" value="ASPRs"/>
    <property type="match status" value="1"/>
</dbReference>
<organism evidence="1 2">
    <name type="scientific">Necator americanus</name>
    <name type="common">Human hookworm</name>
    <dbReference type="NCBI Taxonomy" id="51031"/>
    <lineage>
        <taxon>Eukaryota</taxon>
        <taxon>Metazoa</taxon>
        <taxon>Ecdysozoa</taxon>
        <taxon>Nematoda</taxon>
        <taxon>Chromadorea</taxon>
        <taxon>Rhabditida</taxon>
        <taxon>Rhabditina</taxon>
        <taxon>Rhabditomorpha</taxon>
        <taxon>Strongyloidea</taxon>
        <taxon>Ancylostomatidae</taxon>
        <taxon>Bunostominae</taxon>
        <taxon>Necator</taxon>
    </lineage>
</organism>
<proteinExistence type="predicted"/>
<dbReference type="InterPro" id="IPR035109">
    <property type="entry name" value="ASPR"/>
</dbReference>
<accession>A0ABR1DUP0</accession>
<evidence type="ECO:0000313" key="2">
    <source>
        <dbReference type="Proteomes" id="UP001303046"/>
    </source>
</evidence>
<name>A0ABR1DUP0_NECAM</name>
<sequence length="189" mass="21988">MIRMSQVRKSTQDMGSHVPGPSTNTCMLLDFLRAAHLKNDCDGVIRRQSTVLSLFHSSVPYTIPLEPCHANSTFNLTIREPLLCELFPKITWYWFQFWKEDPLYSCVLEDDALLKIENPERLKQLLPNREMLEKSFSDNSSDFNAKAFAKKAVKSWSPDYKKMRSHRRFGCNHKEENGNHTVVCLFVKM</sequence>
<dbReference type="Proteomes" id="UP001303046">
    <property type="component" value="Unassembled WGS sequence"/>
</dbReference>
<evidence type="ECO:0008006" key="3">
    <source>
        <dbReference type="Google" id="ProtNLM"/>
    </source>
</evidence>
<dbReference type="EMBL" id="JAVFWL010000005">
    <property type="protein sequence ID" value="KAK6753908.1"/>
    <property type="molecule type" value="Genomic_DNA"/>
</dbReference>
<comment type="caution">
    <text evidence="1">The sequence shown here is derived from an EMBL/GenBank/DDBJ whole genome shotgun (WGS) entry which is preliminary data.</text>
</comment>
<gene>
    <name evidence="1" type="primary">Necator_chrV.g17890</name>
    <name evidence="1" type="ORF">RB195_013100</name>
</gene>
<keyword evidence="2" id="KW-1185">Reference proteome</keyword>
<evidence type="ECO:0000313" key="1">
    <source>
        <dbReference type="EMBL" id="KAK6753908.1"/>
    </source>
</evidence>
<protein>
    <recommendedName>
        <fullName evidence="3">Glycosyltransferase family 92 protein</fullName>
    </recommendedName>
</protein>